<keyword evidence="2" id="KW-1185">Reference proteome</keyword>
<evidence type="ECO:0000313" key="1">
    <source>
        <dbReference type="EMBL" id="TKT92663.1"/>
    </source>
</evidence>
<gene>
    <name evidence="1" type="ORF">FDK13_07560</name>
</gene>
<reference evidence="1 2" key="1">
    <citation type="submission" date="2019-05" db="EMBL/GenBank/DDBJ databases">
        <title>Dyadobacter AR-3-8 sp. nov., isolated from arctic soil.</title>
        <authorList>
            <person name="Chaudhary D.K."/>
        </authorList>
    </citation>
    <scope>NUCLEOTIDE SEQUENCE [LARGE SCALE GENOMIC DNA]</scope>
    <source>
        <strain evidence="1 2">AR-3-8</strain>
    </source>
</reference>
<sequence>MADKVGQFTQYEDSFIWDLFNQIAPLLLDMRRPMFRRGLEAVNSRTIEYFDNVNRMFYRPDKNLDSEMVLCAVARWYVGVEMKCPEYIECLLEFIREISALTVEESEPNQPEYWDLIKFAINEIQSEHVQSKISLSDSSSSIQNIFNGMPADLKSIWSKKFYPPFQSSISYTWTGNSEDLSELQFLLNPYIESCTPENFKMVFQGKLPTEFKPIIWKRNANELAYLIVRMMELGLILMEDRLDSLKLDSCFIQQNGKQPGNKWRFHKQALNKMKKGNRELIDVILFNFQ</sequence>
<accession>A0A4V6BKF4</accession>
<dbReference type="EMBL" id="SZVO01000003">
    <property type="protein sequence ID" value="TKT92663.1"/>
    <property type="molecule type" value="Genomic_DNA"/>
</dbReference>
<name>A0A4V6BKF4_9BACT</name>
<comment type="caution">
    <text evidence="1">The sequence shown here is derived from an EMBL/GenBank/DDBJ whole genome shotgun (WGS) entry which is preliminary data.</text>
</comment>
<dbReference type="RefSeq" id="WP_137339391.1">
    <property type="nucleotide sequence ID" value="NZ_SZVO01000003.1"/>
</dbReference>
<organism evidence="1 2">
    <name type="scientific">Dyadobacter frigoris</name>
    <dbReference type="NCBI Taxonomy" id="2576211"/>
    <lineage>
        <taxon>Bacteria</taxon>
        <taxon>Pseudomonadati</taxon>
        <taxon>Bacteroidota</taxon>
        <taxon>Cytophagia</taxon>
        <taxon>Cytophagales</taxon>
        <taxon>Spirosomataceae</taxon>
        <taxon>Dyadobacter</taxon>
    </lineage>
</organism>
<evidence type="ECO:0000313" key="2">
    <source>
        <dbReference type="Proteomes" id="UP000304900"/>
    </source>
</evidence>
<dbReference type="Proteomes" id="UP000304900">
    <property type="component" value="Unassembled WGS sequence"/>
</dbReference>
<dbReference type="OrthoDB" id="9989591at2"/>
<protein>
    <submittedName>
        <fullName evidence="1">Uncharacterized protein</fullName>
    </submittedName>
</protein>
<dbReference type="AlphaFoldDB" id="A0A4V6BKF4"/>
<proteinExistence type="predicted"/>